<dbReference type="PANTHER" id="PTHR31317:SF21">
    <property type="entry name" value="FORMIN-LIKE PROTEIN 18"/>
    <property type="match status" value="1"/>
</dbReference>
<evidence type="ECO:0000313" key="2">
    <source>
        <dbReference type="Proteomes" id="UP000594638"/>
    </source>
</evidence>
<dbReference type="Gramene" id="OE9A110994T1">
    <property type="protein sequence ID" value="OE9A110994C1"/>
    <property type="gene ID" value="OE9A110994"/>
</dbReference>
<evidence type="ECO:0000313" key="1">
    <source>
        <dbReference type="EMBL" id="CAA3020557.1"/>
    </source>
</evidence>
<reference evidence="1 2" key="1">
    <citation type="submission" date="2019-12" db="EMBL/GenBank/DDBJ databases">
        <authorList>
            <person name="Alioto T."/>
            <person name="Alioto T."/>
            <person name="Gomez Garrido J."/>
        </authorList>
    </citation>
    <scope>NUCLEOTIDE SEQUENCE [LARGE SCALE GENOMIC DNA]</scope>
</reference>
<sequence length="169" mass="18135">MALMFTATVASSLVSLITSLACSLSYFFGGELLEWLLCSNPGAWLILRHCHKTWKPWGRAEQLEAWQEGNGVDVLSYRFELSSKGGIDNIPPANSTISTKNGGKFSIGVATGSNPMNSPNSSFDLSSGSSSGSEFRSTTGSGSWAHMFYRGFVMSATVEGEGKCSWPEV</sequence>
<comment type="caution">
    <text evidence="1">The sequence shown here is derived from an EMBL/GenBank/DDBJ whole genome shotgun (WGS) entry which is preliminary data.</text>
</comment>
<accession>A0A8S0URP2</accession>
<name>A0A8S0URP2_OLEEU</name>
<keyword evidence="2" id="KW-1185">Reference proteome</keyword>
<dbReference type="InterPro" id="IPR010410">
    <property type="entry name" value="DUF1005"/>
</dbReference>
<organism evidence="1 2">
    <name type="scientific">Olea europaea subsp. europaea</name>
    <dbReference type="NCBI Taxonomy" id="158383"/>
    <lineage>
        <taxon>Eukaryota</taxon>
        <taxon>Viridiplantae</taxon>
        <taxon>Streptophyta</taxon>
        <taxon>Embryophyta</taxon>
        <taxon>Tracheophyta</taxon>
        <taxon>Spermatophyta</taxon>
        <taxon>Magnoliopsida</taxon>
        <taxon>eudicotyledons</taxon>
        <taxon>Gunneridae</taxon>
        <taxon>Pentapetalae</taxon>
        <taxon>asterids</taxon>
        <taxon>lamiids</taxon>
        <taxon>Lamiales</taxon>
        <taxon>Oleaceae</taxon>
        <taxon>Oleeae</taxon>
        <taxon>Olea</taxon>
    </lineage>
</organism>
<dbReference type="EMBL" id="CACTIH010009040">
    <property type="protein sequence ID" value="CAA3020557.1"/>
    <property type="molecule type" value="Genomic_DNA"/>
</dbReference>
<dbReference type="PANTHER" id="PTHR31317">
    <property type="entry name" value="OS08G0163500 PROTEIN"/>
    <property type="match status" value="1"/>
</dbReference>
<dbReference type="AlphaFoldDB" id="A0A8S0URP2"/>
<protein>
    <submittedName>
        <fullName evidence="1">Uncharacterized protein</fullName>
    </submittedName>
</protein>
<dbReference type="OrthoDB" id="748166at2759"/>
<dbReference type="Proteomes" id="UP000594638">
    <property type="component" value="Unassembled WGS sequence"/>
</dbReference>
<gene>
    <name evidence="1" type="ORF">OLEA9_A110994</name>
</gene>
<proteinExistence type="predicted"/>
<dbReference type="Pfam" id="PF06219">
    <property type="entry name" value="DUF1005"/>
    <property type="match status" value="1"/>
</dbReference>